<accession>A0A2N5W8Z2</accession>
<reference evidence="1 2" key="1">
    <citation type="submission" date="2017-11" db="EMBL/GenBank/DDBJ databases">
        <title>De novo assembly and phasing of dikaryotic genomes from two isolates of Puccinia coronata f. sp. avenae, the causal agent of oat crown rust.</title>
        <authorList>
            <person name="Miller M.E."/>
            <person name="Zhang Y."/>
            <person name="Omidvar V."/>
            <person name="Sperschneider J."/>
            <person name="Schwessinger B."/>
            <person name="Raley C."/>
            <person name="Palmer J.M."/>
            <person name="Garnica D."/>
            <person name="Upadhyaya N."/>
            <person name="Rathjen J."/>
            <person name="Taylor J.M."/>
            <person name="Park R.F."/>
            <person name="Dodds P.N."/>
            <person name="Hirsch C.D."/>
            <person name="Kianian S.F."/>
            <person name="Figueroa M."/>
        </authorList>
    </citation>
    <scope>NUCLEOTIDE SEQUENCE [LARGE SCALE GENOMIC DNA]</scope>
    <source>
        <strain evidence="1">12NC29</strain>
    </source>
</reference>
<sequence>MSTLNSNEPKGRPPAPLFPLDQVGFSLAADYRIYVRKDLLQSGQADPSKSESGAHELVQLQPEDPISMDFDMKDAAWVDLKQAVLRTVESSQDEPNFGRILHELDSNGKLKWRAHIFGYDRQVASYALPFDFAEFSMNFTTAETQITASIGIIMDYPLKAISSHASHIGESTPGTRALVPAQGSSQPVDIRKFIRKELREILMRPDLQAYGRTQACGMASLPMSPLVLMNGVIEEKDPEWKTINLPPGYVAGDSTAIKSIQKLTRELLKYEKRSLTRYLLDGLEPSNEEIPVLPLDRIINLVVKHFAPRIALMPSSLAPEVRTATRVRFAYLRLQMLIDRQKVRSWAENSNHWNTIDNHLETLLAKSADYRLSFAQLVLDYDKELFNNVNTGSDIAEMEVVLPSEEEVNRDIQNRLEASIS</sequence>
<proteinExistence type="predicted"/>
<dbReference type="OrthoDB" id="10642158at2759"/>
<name>A0A2N5W8Z2_9BASI</name>
<dbReference type="Proteomes" id="UP000235388">
    <property type="component" value="Unassembled WGS sequence"/>
</dbReference>
<dbReference type="EMBL" id="PGCJ01000001">
    <property type="protein sequence ID" value="PLW58706.1"/>
    <property type="molecule type" value="Genomic_DNA"/>
</dbReference>
<gene>
    <name evidence="1" type="ORF">PCANC_00317</name>
</gene>
<keyword evidence="2" id="KW-1185">Reference proteome</keyword>
<dbReference type="AlphaFoldDB" id="A0A2N5W8Z2"/>
<comment type="caution">
    <text evidence="1">The sequence shown here is derived from an EMBL/GenBank/DDBJ whole genome shotgun (WGS) entry which is preliminary data.</text>
</comment>
<evidence type="ECO:0000313" key="1">
    <source>
        <dbReference type="EMBL" id="PLW58706.1"/>
    </source>
</evidence>
<protein>
    <submittedName>
        <fullName evidence="1">Uncharacterized protein</fullName>
    </submittedName>
</protein>
<organism evidence="1 2">
    <name type="scientific">Puccinia coronata f. sp. avenae</name>
    <dbReference type="NCBI Taxonomy" id="200324"/>
    <lineage>
        <taxon>Eukaryota</taxon>
        <taxon>Fungi</taxon>
        <taxon>Dikarya</taxon>
        <taxon>Basidiomycota</taxon>
        <taxon>Pucciniomycotina</taxon>
        <taxon>Pucciniomycetes</taxon>
        <taxon>Pucciniales</taxon>
        <taxon>Pucciniaceae</taxon>
        <taxon>Puccinia</taxon>
    </lineage>
</organism>
<evidence type="ECO:0000313" key="2">
    <source>
        <dbReference type="Proteomes" id="UP000235388"/>
    </source>
</evidence>